<evidence type="ECO:0000313" key="2">
    <source>
        <dbReference type="Proteomes" id="UP000569732"/>
    </source>
</evidence>
<dbReference type="Proteomes" id="UP000569732">
    <property type="component" value="Unassembled WGS sequence"/>
</dbReference>
<organism evidence="1 2">
    <name type="scientific">Spartinivicinus marinus</name>
    <dbReference type="NCBI Taxonomy" id="2994442"/>
    <lineage>
        <taxon>Bacteria</taxon>
        <taxon>Pseudomonadati</taxon>
        <taxon>Pseudomonadota</taxon>
        <taxon>Gammaproteobacteria</taxon>
        <taxon>Oceanospirillales</taxon>
        <taxon>Zooshikellaceae</taxon>
        <taxon>Spartinivicinus</taxon>
    </lineage>
</organism>
<dbReference type="AlphaFoldDB" id="A0A853IET1"/>
<sequence length="173" mass="20499">MGIACWVDACRFNIPKEKHSEIYDLLIKKLKKESYEFKGYSFPRTLRDLLDRIGIDISDDGELYGFVNEVKFGSRSDTIFEVLNDIAPYVEEDSYIQVENELSIEYEEDHTQTHYDVHTVKNGKLVESGKILIELDRRNWFEITEFPEIDPEDEELDYGVGKFIRKQIYNYYL</sequence>
<accession>A0A853IET1</accession>
<keyword evidence="2" id="KW-1185">Reference proteome</keyword>
<protein>
    <submittedName>
        <fullName evidence="1">Uncharacterized protein</fullName>
    </submittedName>
</protein>
<name>A0A853IET1_9GAMM</name>
<gene>
    <name evidence="1" type="ORF">H0A36_30535</name>
</gene>
<evidence type="ECO:0000313" key="1">
    <source>
        <dbReference type="EMBL" id="NYZ70352.1"/>
    </source>
</evidence>
<dbReference type="EMBL" id="JACCKB010000434">
    <property type="protein sequence ID" value="NYZ70352.1"/>
    <property type="molecule type" value="Genomic_DNA"/>
</dbReference>
<proteinExistence type="predicted"/>
<feature type="non-terminal residue" evidence="1">
    <location>
        <position position="173"/>
    </location>
</feature>
<comment type="caution">
    <text evidence="1">The sequence shown here is derived from an EMBL/GenBank/DDBJ whole genome shotgun (WGS) entry which is preliminary data.</text>
</comment>
<reference evidence="1 2" key="1">
    <citation type="submission" date="2020-07" db="EMBL/GenBank/DDBJ databases">
        <title>Endozoicomonas sp. nov., isolated from sediment.</title>
        <authorList>
            <person name="Gu T."/>
        </authorList>
    </citation>
    <scope>NUCLEOTIDE SEQUENCE [LARGE SCALE GENOMIC DNA]</scope>
    <source>
        <strain evidence="1 2">SM1973</strain>
    </source>
</reference>
<dbReference type="RefSeq" id="WP_180572211.1">
    <property type="nucleotide sequence ID" value="NZ_JACCKB010000434.1"/>
</dbReference>